<keyword evidence="1" id="KW-0092">Biotin</keyword>
<accession>A0A419SUH8</accession>
<dbReference type="EMBL" id="MCIB01000040">
    <property type="protein sequence ID" value="RKD28838.1"/>
    <property type="molecule type" value="Genomic_DNA"/>
</dbReference>
<dbReference type="PROSITE" id="PS50968">
    <property type="entry name" value="BIOTINYL_LIPOYL"/>
    <property type="match status" value="1"/>
</dbReference>
<dbReference type="InterPro" id="IPR001882">
    <property type="entry name" value="Biotin_BS"/>
</dbReference>
<dbReference type="PANTHER" id="PTHR45266">
    <property type="entry name" value="OXALOACETATE DECARBOXYLASE ALPHA CHAIN"/>
    <property type="match status" value="1"/>
</dbReference>
<evidence type="ECO:0000313" key="4">
    <source>
        <dbReference type="Proteomes" id="UP000284177"/>
    </source>
</evidence>
<dbReference type="SUPFAM" id="SSF51230">
    <property type="entry name" value="Single hybrid motif"/>
    <property type="match status" value="1"/>
</dbReference>
<comment type="caution">
    <text evidence="3">The sequence shown here is derived from an EMBL/GenBank/DDBJ whole genome shotgun (WGS) entry which is preliminary data.</text>
</comment>
<name>A0A419SUH8_9FIRM</name>
<dbReference type="FunFam" id="2.40.50.100:FF:000003">
    <property type="entry name" value="Acetyl-CoA carboxylase biotin carboxyl carrier protein"/>
    <property type="match status" value="1"/>
</dbReference>
<dbReference type="InterPro" id="IPR000089">
    <property type="entry name" value="Biotin_lipoyl"/>
</dbReference>
<dbReference type="RefSeq" id="WP_120170807.1">
    <property type="nucleotide sequence ID" value="NZ_MCIB01000040.1"/>
</dbReference>
<dbReference type="InterPro" id="IPR011053">
    <property type="entry name" value="Single_hybrid_motif"/>
</dbReference>
<evidence type="ECO:0000256" key="1">
    <source>
        <dbReference type="ARBA" id="ARBA00023267"/>
    </source>
</evidence>
<dbReference type="Pfam" id="PF00364">
    <property type="entry name" value="Biotin_lipoyl"/>
    <property type="match status" value="1"/>
</dbReference>
<dbReference type="AlphaFoldDB" id="A0A419SUH8"/>
<dbReference type="Proteomes" id="UP000284177">
    <property type="component" value="Unassembled WGS sequence"/>
</dbReference>
<dbReference type="PROSITE" id="PS00188">
    <property type="entry name" value="BIOTIN"/>
    <property type="match status" value="1"/>
</dbReference>
<dbReference type="OrthoDB" id="9812676at2"/>
<sequence>MKKYRIRLNGQVYEIEVEEITNSEATETKPKEDKPKPKLVRKKEIAETPNINRVANAKGEEVKAPMPGTILDIKVNENDRVKEGQVLVILEAMKMENEIVAPRDGKVVSINVTKGQAVNAQDPLVSLE</sequence>
<dbReference type="Gene3D" id="2.40.50.100">
    <property type="match status" value="1"/>
</dbReference>
<dbReference type="PANTHER" id="PTHR45266:SF3">
    <property type="entry name" value="OXALOACETATE DECARBOXYLASE ALPHA CHAIN"/>
    <property type="match status" value="1"/>
</dbReference>
<organism evidence="3 4">
    <name type="scientific">Thermohalobacter berrensis</name>
    <dbReference type="NCBI Taxonomy" id="99594"/>
    <lineage>
        <taxon>Bacteria</taxon>
        <taxon>Bacillati</taxon>
        <taxon>Bacillota</taxon>
        <taxon>Tissierellia</taxon>
        <taxon>Tissierellales</taxon>
        <taxon>Thermohalobacteraceae</taxon>
        <taxon>Thermohalobacter</taxon>
    </lineage>
</organism>
<keyword evidence="4" id="KW-1185">Reference proteome</keyword>
<dbReference type="InterPro" id="IPR050709">
    <property type="entry name" value="Biotin_Carboxyl_Carrier/Decarb"/>
</dbReference>
<evidence type="ECO:0000313" key="3">
    <source>
        <dbReference type="EMBL" id="RKD28838.1"/>
    </source>
</evidence>
<protein>
    <submittedName>
        <fullName evidence="3">Acetyl-CoA carboxylase biotin carboxyl carrier protein subunit</fullName>
    </submittedName>
</protein>
<feature type="domain" description="Lipoyl-binding" evidence="2">
    <location>
        <begin position="59"/>
        <end position="128"/>
    </location>
</feature>
<dbReference type="CDD" id="cd06850">
    <property type="entry name" value="biotinyl_domain"/>
    <property type="match status" value="1"/>
</dbReference>
<proteinExistence type="predicted"/>
<reference evidence="3 4" key="1">
    <citation type="submission" date="2016-08" db="EMBL/GenBank/DDBJ databases">
        <title>Novel Firmicutes and Novel Genomes.</title>
        <authorList>
            <person name="Poppleton D.I."/>
            <person name="Gribaldo S."/>
        </authorList>
    </citation>
    <scope>NUCLEOTIDE SEQUENCE [LARGE SCALE GENOMIC DNA]</scope>
    <source>
        <strain evidence="3 4">CTT3</strain>
    </source>
</reference>
<gene>
    <name evidence="3" type="ORF">BET03_07350</name>
</gene>
<evidence type="ECO:0000259" key="2">
    <source>
        <dbReference type="PROSITE" id="PS50968"/>
    </source>
</evidence>